<feature type="domain" description="VOC" evidence="2">
    <location>
        <begin position="172"/>
        <end position="282"/>
    </location>
</feature>
<dbReference type="InterPro" id="IPR037523">
    <property type="entry name" value="VOC_core"/>
</dbReference>
<dbReference type="EMBL" id="BANB01000039">
    <property type="protein sequence ID" value="GAN75993.1"/>
    <property type="molecule type" value="Genomic_DNA"/>
</dbReference>
<dbReference type="AlphaFoldDB" id="A0A0D6P462"/>
<keyword evidence="1" id="KW-0479">Metal-binding</keyword>
<keyword evidence="4" id="KW-1185">Reference proteome</keyword>
<sequence length="288" mass="30372">MPSDAAGPAQRLSAIAGFRLVTADLPRLSRFYRDVLGCVAEGPEQAIDDAAMRQLGLHGTGRRQTLRLGRHAVSIDQYDPPGRPYPPDVDAASLAFQHLALVVDDIASAYRRVQAATAISVGGPQHLPASSGGVHAYKFRDPDGHPLELLQFPADAPAWQGGGDGAALIARGIDHSAISVGDADASTTFYRALGLIPGARTLNTGPAQDALDGLRDARVVVAPMRPEAPTPHLELLAYRVPRGAADAARRADDVAATRIVWRGARSDMLRDPDGHLHEVAGPARTGLP</sequence>
<gene>
    <name evidence="3" type="ORF">Asru_0039_09</name>
</gene>
<dbReference type="OrthoDB" id="8076422at2"/>
<dbReference type="Proteomes" id="UP000032680">
    <property type="component" value="Unassembled WGS sequence"/>
</dbReference>
<evidence type="ECO:0000313" key="4">
    <source>
        <dbReference type="Proteomes" id="UP000032680"/>
    </source>
</evidence>
<dbReference type="PROSITE" id="PS51819">
    <property type="entry name" value="VOC"/>
    <property type="match status" value="2"/>
</dbReference>
<keyword evidence="3" id="KW-0223">Dioxygenase</keyword>
<accession>A0A0D6P462</accession>
<name>A0A0D6P462_9PROT</name>
<proteinExistence type="predicted"/>
<dbReference type="GO" id="GO:0046491">
    <property type="term" value="P:L-methylmalonyl-CoA metabolic process"/>
    <property type="evidence" value="ECO:0007669"/>
    <property type="project" value="TreeGrafter"/>
</dbReference>
<dbReference type="InterPro" id="IPR004360">
    <property type="entry name" value="Glyas_Fos-R_dOase_dom"/>
</dbReference>
<evidence type="ECO:0000259" key="2">
    <source>
        <dbReference type="PROSITE" id="PS51819"/>
    </source>
</evidence>
<dbReference type="InterPro" id="IPR051785">
    <property type="entry name" value="MMCE/EMCE_epimerase"/>
</dbReference>
<keyword evidence="3" id="KW-0560">Oxidoreductase</keyword>
<dbReference type="Gene3D" id="3.10.180.10">
    <property type="entry name" value="2,3-Dihydroxybiphenyl 1,2-Dioxygenase, domain 1"/>
    <property type="match status" value="2"/>
</dbReference>
<dbReference type="GO" id="GO:0046872">
    <property type="term" value="F:metal ion binding"/>
    <property type="evidence" value="ECO:0007669"/>
    <property type="project" value="UniProtKB-KW"/>
</dbReference>
<dbReference type="SUPFAM" id="SSF54593">
    <property type="entry name" value="Glyoxalase/Bleomycin resistance protein/Dihydroxybiphenyl dioxygenase"/>
    <property type="match status" value="2"/>
</dbReference>
<evidence type="ECO:0000256" key="1">
    <source>
        <dbReference type="ARBA" id="ARBA00022723"/>
    </source>
</evidence>
<dbReference type="PANTHER" id="PTHR43048">
    <property type="entry name" value="METHYLMALONYL-COA EPIMERASE"/>
    <property type="match status" value="1"/>
</dbReference>
<feature type="domain" description="VOC" evidence="2">
    <location>
        <begin position="14"/>
        <end position="152"/>
    </location>
</feature>
<dbReference type="InterPro" id="IPR029068">
    <property type="entry name" value="Glyas_Bleomycin-R_OHBP_Dase"/>
</dbReference>
<protein>
    <submittedName>
        <fullName evidence="3">Glyoxalase/bleomycin resistance protein/dioxygenase</fullName>
    </submittedName>
</protein>
<dbReference type="GO" id="GO:0051213">
    <property type="term" value="F:dioxygenase activity"/>
    <property type="evidence" value="ECO:0007669"/>
    <property type="project" value="UniProtKB-KW"/>
</dbReference>
<organism evidence="3 4">
    <name type="scientific">Acidisphaera rubrifaciens HS-AP3</name>
    <dbReference type="NCBI Taxonomy" id="1231350"/>
    <lineage>
        <taxon>Bacteria</taxon>
        <taxon>Pseudomonadati</taxon>
        <taxon>Pseudomonadota</taxon>
        <taxon>Alphaproteobacteria</taxon>
        <taxon>Acetobacterales</taxon>
        <taxon>Acetobacteraceae</taxon>
        <taxon>Acidisphaera</taxon>
    </lineage>
</organism>
<dbReference type="CDD" id="cd06587">
    <property type="entry name" value="VOC"/>
    <property type="match status" value="1"/>
</dbReference>
<evidence type="ECO:0000313" key="3">
    <source>
        <dbReference type="EMBL" id="GAN75993.1"/>
    </source>
</evidence>
<dbReference type="RefSeq" id="WP_048859760.1">
    <property type="nucleotide sequence ID" value="NZ_BANB01000039.1"/>
</dbReference>
<comment type="caution">
    <text evidence="3">The sequence shown here is derived from an EMBL/GenBank/DDBJ whole genome shotgun (WGS) entry which is preliminary data.</text>
</comment>
<dbReference type="Pfam" id="PF00903">
    <property type="entry name" value="Glyoxalase"/>
    <property type="match status" value="1"/>
</dbReference>
<reference evidence="3 4" key="1">
    <citation type="submission" date="2012-11" db="EMBL/GenBank/DDBJ databases">
        <title>Whole genome sequence of Acidisphaera rubrifaciens HS-AP3.</title>
        <authorList>
            <person name="Azuma Y."/>
            <person name="Higashiura N."/>
            <person name="Hirakawa H."/>
            <person name="Matsushita K."/>
        </authorList>
    </citation>
    <scope>NUCLEOTIDE SEQUENCE [LARGE SCALE GENOMIC DNA]</scope>
    <source>
        <strain evidence="3 4">HS-AP3</strain>
    </source>
</reference>
<dbReference type="PANTHER" id="PTHR43048:SF3">
    <property type="entry name" value="METHYLMALONYL-COA EPIMERASE, MITOCHONDRIAL"/>
    <property type="match status" value="1"/>
</dbReference>
<dbReference type="GO" id="GO:0004493">
    <property type="term" value="F:methylmalonyl-CoA epimerase activity"/>
    <property type="evidence" value="ECO:0007669"/>
    <property type="project" value="TreeGrafter"/>
</dbReference>